<feature type="region of interest" description="Disordered" evidence="1">
    <location>
        <begin position="1"/>
        <end position="20"/>
    </location>
</feature>
<reference evidence="2" key="1">
    <citation type="journal article" date="2019" name="bioRxiv">
        <title>The Genome of the Zebra Mussel, Dreissena polymorpha: A Resource for Invasive Species Research.</title>
        <authorList>
            <person name="McCartney M.A."/>
            <person name="Auch B."/>
            <person name="Kono T."/>
            <person name="Mallez S."/>
            <person name="Zhang Y."/>
            <person name="Obille A."/>
            <person name="Becker A."/>
            <person name="Abrahante J.E."/>
            <person name="Garbe J."/>
            <person name="Badalamenti J.P."/>
            <person name="Herman A."/>
            <person name="Mangelson H."/>
            <person name="Liachko I."/>
            <person name="Sullivan S."/>
            <person name="Sone E.D."/>
            <person name="Koren S."/>
            <person name="Silverstein K.A.T."/>
            <person name="Beckman K.B."/>
            <person name="Gohl D.M."/>
        </authorList>
    </citation>
    <scope>NUCLEOTIDE SEQUENCE</scope>
    <source>
        <strain evidence="2">Duluth1</strain>
        <tissue evidence="2">Whole animal</tissue>
    </source>
</reference>
<proteinExistence type="predicted"/>
<accession>A0A9D4IJH1</accession>
<evidence type="ECO:0000313" key="2">
    <source>
        <dbReference type="EMBL" id="KAH3775309.1"/>
    </source>
</evidence>
<sequence>MSKESWLTQQNDGAIGSKRRWPSSIERARISLLQWAEAIVRKKTVSQVRNCKEA</sequence>
<dbReference type="EMBL" id="JAIWYP010000009">
    <property type="protein sequence ID" value="KAH3775309.1"/>
    <property type="molecule type" value="Genomic_DNA"/>
</dbReference>
<name>A0A9D4IJH1_DREPO</name>
<feature type="compositionally biased region" description="Polar residues" evidence="1">
    <location>
        <begin position="1"/>
        <end position="12"/>
    </location>
</feature>
<dbReference type="AlphaFoldDB" id="A0A9D4IJH1"/>
<evidence type="ECO:0000256" key="1">
    <source>
        <dbReference type="SAM" id="MobiDB-lite"/>
    </source>
</evidence>
<keyword evidence="3" id="KW-1185">Reference proteome</keyword>
<dbReference type="Proteomes" id="UP000828390">
    <property type="component" value="Unassembled WGS sequence"/>
</dbReference>
<organism evidence="2 3">
    <name type="scientific">Dreissena polymorpha</name>
    <name type="common">Zebra mussel</name>
    <name type="synonym">Mytilus polymorpha</name>
    <dbReference type="NCBI Taxonomy" id="45954"/>
    <lineage>
        <taxon>Eukaryota</taxon>
        <taxon>Metazoa</taxon>
        <taxon>Spiralia</taxon>
        <taxon>Lophotrochozoa</taxon>
        <taxon>Mollusca</taxon>
        <taxon>Bivalvia</taxon>
        <taxon>Autobranchia</taxon>
        <taxon>Heteroconchia</taxon>
        <taxon>Euheterodonta</taxon>
        <taxon>Imparidentia</taxon>
        <taxon>Neoheterodontei</taxon>
        <taxon>Myida</taxon>
        <taxon>Dreissenoidea</taxon>
        <taxon>Dreissenidae</taxon>
        <taxon>Dreissena</taxon>
    </lineage>
</organism>
<gene>
    <name evidence="2" type="ORF">DPMN_176710</name>
</gene>
<reference evidence="2" key="2">
    <citation type="submission" date="2020-11" db="EMBL/GenBank/DDBJ databases">
        <authorList>
            <person name="McCartney M.A."/>
            <person name="Auch B."/>
            <person name="Kono T."/>
            <person name="Mallez S."/>
            <person name="Becker A."/>
            <person name="Gohl D.M."/>
            <person name="Silverstein K.A.T."/>
            <person name="Koren S."/>
            <person name="Bechman K.B."/>
            <person name="Herman A."/>
            <person name="Abrahante J.E."/>
            <person name="Garbe J."/>
        </authorList>
    </citation>
    <scope>NUCLEOTIDE SEQUENCE</scope>
    <source>
        <strain evidence="2">Duluth1</strain>
        <tissue evidence="2">Whole animal</tissue>
    </source>
</reference>
<protein>
    <submittedName>
        <fullName evidence="2">Uncharacterized protein</fullName>
    </submittedName>
</protein>
<comment type="caution">
    <text evidence="2">The sequence shown here is derived from an EMBL/GenBank/DDBJ whole genome shotgun (WGS) entry which is preliminary data.</text>
</comment>
<evidence type="ECO:0000313" key="3">
    <source>
        <dbReference type="Proteomes" id="UP000828390"/>
    </source>
</evidence>